<dbReference type="EMBL" id="CP055153">
    <property type="protein sequence ID" value="QMU30734.1"/>
    <property type="molecule type" value="Genomic_DNA"/>
</dbReference>
<dbReference type="KEGG" id="add:HUW48_23095"/>
<proteinExistence type="predicted"/>
<accession>A0A7L7LDF9</accession>
<dbReference type="Proteomes" id="UP000514509">
    <property type="component" value="Chromosome"/>
</dbReference>
<evidence type="ECO:0000313" key="1">
    <source>
        <dbReference type="EMBL" id="QMU30734.1"/>
    </source>
</evidence>
<protein>
    <recommendedName>
        <fullName evidence="3">DUF1801 domain-containing protein</fullName>
    </recommendedName>
</protein>
<dbReference type="SUPFAM" id="SSF159888">
    <property type="entry name" value="YdhG-like"/>
    <property type="match status" value="1"/>
</dbReference>
<dbReference type="Gene3D" id="3.90.1150.200">
    <property type="match status" value="1"/>
</dbReference>
<name>A0A7L7LDF9_9BACT</name>
<evidence type="ECO:0008006" key="3">
    <source>
        <dbReference type="Google" id="ProtNLM"/>
    </source>
</evidence>
<dbReference type="AlphaFoldDB" id="A0A7L7LDF9"/>
<reference evidence="1 2" key="2">
    <citation type="submission" date="2020-08" db="EMBL/GenBank/DDBJ databases">
        <title>Adhaeribacter dokdonensis sp. nov., isolated from the rhizosphere of Elymus tsukushiensis, a plant native to the Dokdo Islands, Republic of Korea.</title>
        <authorList>
            <person name="Ghim S.Y."/>
        </authorList>
    </citation>
    <scope>NUCLEOTIDE SEQUENCE [LARGE SCALE GENOMIC DNA]</scope>
    <source>
        <strain evidence="1 2">KUDC8001</strain>
    </source>
</reference>
<gene>
    <name evidence="1" type="ORF">HUW48_23095</name>
</gene>
<sequence>MAKNKFQDVAFQSVDDFLAYLPEDELQIVEFLRRLVFYCLPNCTEKLAYNVPYYWVNKSICFIWPASVKWGKQVTYQE</sequence>
<organism evidence="1 2">
    <name type="scientific">Adhaeribacter radiodurans</name>
    <dbReference type="NCBI Taxonomy" id="2745197"/>
    <lineage>
        <taxon>Bacteria</taxon>
        <taxon>Pseudomonadati</taxon>
        <taxon>Bacteroidota</taxon>
        <taxon>Cytophagia</taxon>
        <taxon>Cytophagales</taxon>
        <taxon>Hymenobacteraceae</taxon>
        <taxon>Adhaeribacter</taxon>
    </lineage>
</organism>
<keyword evidence="2" id="KW-1185">Reference proteome</keyword>
<dbReference type="RefSeq" id="WP_182413176.1">
    <property type="nucleotide sequence ID" value="NZ_CP055153.1"/>
</dbReference>
<reference evidence="1 2" key="1">
    <citation type="submission" date="2020-06" db="EMBL/GenBank/DDBJ databases">
        <authorList>
            <person name="Hwang Y.J."/>
        </authorList>
    </citation>
    <scope>NUCLEOTIDE SEQUENCE [LARGE SCALE GENOMIC DNA]</scope>
    <source>
        <strain evidence="1 2">KUDC8001</strain>
    </source>
</reference>
<evidence type="ECO:0000313" key="2">
    <source>
        <dbReference type="Proteomes" id="UP000514509"/>
    </source>
</evidence>